<evidence type="ECO:0000256" key="1">
    <source>
        <dbReference type="SAM" id="MobiDB-lite"/>
    </source>
</evidence>
<keyword evidence="2" id="KW-1133">Transmembrane helix</keyword>
<evidence type="ECO:0000256" key="2">
    <source>
        <dbReference type="SAM" id="Phobius"/>
    </source>
</evidence>
<name>A0A6I3XRD5_9BURK</name>
<dbReference type="NCBIfam" id="TIGR03510">
    <property type="entry name" value="XapX"/>
    <property type="match status" value="1"/>
</dbReference>
<dbReference type="EMBL" id="WNWM01000002">
    <property type="protein sequence ID" value="MUI14345.1"/>
    <property type="molecule type" value="Genomic_DNA"/>
</dbReference>
<evidence type="ECO:0000313" key="3">
    <source>
        <dbReference type="EMBL" id="MUI14345.1"/>
    </source>
</evidence>
<feature type="region of interest" description="Disordered" evidence="1">
    <location>
        <begin position="64"/>
        <end position="85"/>
    </location>
</feature>
<gene>
    <name evidence="3" type="ORF">GJV26_18030</name>
</gene>
<keyword evidence="2" id="KW-0472">Membrane</keyword>
<reference evidence="3 4" key="1">
    <citation type="submission" date="2019-11" db="EMBL/GenBank/DDBJ databases">
        <title>Draft Genome Sequences of Six Type Strains of the Genus Massilia.</title>
        <authorList>
            <person name="Miess H."/>
            <person name="Frediansyah A."/>
            <person name="Goeker M."/>
            <person name="Gross H."/>
        </authorList>
    </citation>
    <scope>NUCLEOTIDE SEQUENCE [LARGE SCALE GENOMIC DNA]</scope>
    <source>
        <strain evidence="3 4">DSM 17513</strain>
    </source>
</reference>
<evidence type="ECO:0000313" key="4">
    <source>
        <dbReference type="Proteomes" id="UP000431684"/>
    </source>
</evidence>
<dbReference type="OrthoDB" id="8720213at2"/>
<comment type="caution">
    <text evidence="3">The sequence shown here is derived from an EMBL/GenBank/DDBJ whole genome shotgun (WGS) entry which is preliminary data.</text>
</comment>
<dbReference type="AlphaFoldDB" id="A0A6I3XRD5"/>
<dbReference type="PROSITE" id="PS51257">
    <property type="entry name" value="PROKAR_LIPOPROTEIN"/>
    <property type="match status" value="1"/>
</dbReference>
<dbReference type="InterPro" id="IPR020017">
    <property type="entry name" value="XapX_domain"/>
</dbReference>
<keyword evidence="4" id="KW-1185">Reference proteome</keyword>
<keyword evidence="2" id="KW-0812">Transmembrane</keyword>
<feature type="transmembrane region" description="Helical" evidence="2">
    <location>
        <begin position="31"/>
        <end position="49"/>
    </location>
</feature>
<organism evidence="3 4">
    <name type="scientific">Pseudoduganella dura</name>
    <dbReference type="NCBI Taxonomy" id="321982"/>
    <lineage>
        <taxon>Bacteria</taxon>
        <taxon>Pseudomonadati</taxon>
        <taxon>Pseudomonadota</taxon>
        <taxon>Betaproteobacteria</taxon>
        <taxon>Burkholderiales</taxon>
        <taxon>Oxalobacteraceae</taxon>
        <taxon>Telluria group</taxon>
        <taxon>Pseudoduganella</taxon>
    </lineage>
</organism>
<proteinExistence type="predicted"/>
<accession>A0A6I3XRD5</accession>
<dbReference type="Proteomes" id="UP000431684">
    <property type="component" value="Unassembled WGS sequence"/>
</dbReference>
<protein>
    <submittedName>
        <fullName evidence="3">XapX domain-containing protein</fullName>
    </submittedName>
</protein>
<sequence>MNYVKILAGLVLSFVVGLACRKFGIPAASPPVLSGALLVFMMSSGYWLVDRYVARRAAQNRRHCGGHALDVQPKPAQPGRAGGAS</sequence>
<dbReference type="RefSeq" id="WP_155710049.1">
    <property type="nucleotide sequence ID" value="NZ_BMWU01000002.1"/>
</dbReference>